<evidence type="ECO:0000313" key="3">
    <source>
        <dbReference type="Proteomes" id="UP001437256"/>
    </source>
</evidence>
<comment type="caution">
    <text evidence="2">The sequence shown here is derived from an EMBL/GenBank/DDBJ whole genome shotgun (WGS) entry which is preliminary data.</text>
</comment>
<proteinExistence type="predicted"/>
<keyword evidence="1" id="KW-0812">Transmembrane</keyword>
<dbReference type="Proteomes" id="UP001437256">
    <property type="component" value="Unassembled WGS sequence"/>
</dbReference>
<dbReference type="EMBL" id="JBBXMP010000041">
    <property type="protein sequence ID" value="KAL0065933.1"/>
    <property type="molecule type" value="Genomic_DNA"/>
</dbReference>
<reference evidence="2 3" key="1">
    <citation type="submission" date="2024-05" db="EMBL/GenBank/DDBJ databases">
        <title>A draft genome resource for the thread blight pathogen Marasmius tenuissimus strain MS-2.</title>
        <authorList>
            <person name="Yulfo-Soto G.E."/>
            <person name="Baruah I.K."/>
            <person name="Amoako-Attah I."/>
            <person name="Bukari Y."/>
            <person name="Meinhardt L.W."/>
            <person name="Bailey B.A."/>
            <person name="Cohen S.P."/>
        </authorList>
    </citation>
    <scope>NUCLEOTIDE SEQUENCE [LARGE SCALE GENOMIC DNA]</scope>
    <source>
        <strain evidence="2 3">MS-2</strain>
    </source>
</reference>
<organism evidence="2 3">
    <name type="scientific">Marasmius tenuissimus</name>
    <dbReference type="NCBI Taxonomy" id="585030"/>
    <lineage>
        <taxon>Eukaryota</taxon>
        <taxon>Fungi</taxon>
        <taxon>Dikarya</taxon>
        <taxon>Basidiomycota</taxon>
        <taxon>Agaricomycotina</taxon>
        <taxon>Agaricomycetes</taxon>
        <taxon>Agaricomycetidae</taxon>
        <taxon>Agaricales</taxon>
        <taxon>Marasmiineae</taxon>
        <taxon>Marasmiaceae</taxon>
        <taxon>Marasmius</taxon>
    </lineage>
</organism>
<evidence type="ECO:0000313" key="2">
    <source>
        <dbReference type="EMBL" id="KAL0065933.1"/>
    </source>
</evidence>
<gene>
    <name evidence="2" type="ORF">AAF712_007059</name>
</gene>
<keyword evidence="3" id="KW-1185">Reference proteome</keyword>
<name>A0ABR2ZX01_9AGAR</name>
<feature type="transmembrane region" description="Helical" evidence="1">
    <location>
        <begin position="72"/>
        <end position="91"/>
    </location>
</feature>
<evidence type="ECO:0000256" key="1">
    <source>
        <dbReference type="SAM" id="Phobius"/>
    </source>
</evidence>
<keyword evidence="1" id="KW-0472">Membrane</keyword>
<keyword evidence="1" id="KW-1133">Transmembrane helix</keyword>
<feature type="transmembrane region" description="Helical" evidence="1">
    <location>
        <begin position="111"/>
        <end position="130"/>
    </location>
</feature>
<accession>A0ABR2ZX01</accession>
<protein>
    <submittedName>
        <fullName evidence="2">Uncharacterized protein</fullName>
    </submittedName>
</protein>
<sequence length="209" mass="23573">MPSSNLLHTSAGQVPRQRLFTTQTPGAVASNGLIDSSRTQYSQRSLLGNSLRKLQKLILTISEDPEFSRRKIYLFFSPILAFLALVFSIFFISRTWTVSNVLDDKMTMFKIVLVVTTAVLGTLLALRGLIWMTARAIESFLQLDFSDRTGSFPSLESEIMTGMIGLNVSLLLYKDLEFWSSDVVPNLVNTSYNIYTWSSRTVLYTISFL</sequence>